<dbReference type="AlphaFoldDB" id="A0A7W9BUB2"/>
<dbReference type="RefSeq" id="WP_157176261.1">
    <property type="nucleotide sequence ID" value="NZ_BMJP01000004.1"/>
</dbReference>
<dbReference type="Proteomes" id="UP000546701">
    <property type="component" value="Unassembled WGS sequence"/>
</dbReference>
<keyword evidence="2" id="KW-1185">Reference proteome</keyword>
<sequence>MTGRLVPATIVAWLLTGCATKPVRAAANIPVLLVGPPVAKATTRSKPAKPADTAVTRCPTAADVRRLRAARPKPLCQQTMPTSPAERVARTAAQLGLYEARDAWADQVEEALARCER</sequence>
<dbReference type="EMBL" id="JACIJR010000006">
    <property type="protein sequence ID" value="MBB5730260.1"/>
    <property type="molecule type" value="Genomic_DNA"/>
</dbReference>
<evidence type="ECO:0000313" key="1">
    <source>
        <dbReference type="EMBL" id="MBB5730260.1"/>
    </source>
</evidence>
<reference evidence="1 2" key="1">
    <citation type="submission" date="2020-08" db="EMBL/GenBank/DDBJ databases">
        <title>Genomic Encyclopedia of Type Strains, Phase IV (KMG-IV): sequencing the most valuable type-strain genomes for metagenomic binning, comparative biology and taxonomic classification.</title>
        <authorList>
            <person name="Goeker M."/>
        </authorList>
    </citation>
    <scope>NUCLEOTIDE SEQUENCE [LARGE SCALE GENOMIC DNA]</scope>
    <source>
        <strain evidence="1 2">DSM 103336</strain>
    </source>
</reference>
<organism evidence="1 2">
    <name type="scientific">Sphingomonas prati</name>
    <dbReference type="NCBI Taxonomy" id="1843237"/>
    <lineage>
        <taxon>Bacteria</taxon>
        <taxon>Pseudomonadati</taxon>
        <taxon>Pseudomonadota</taxon>
        <taxon>Alphaproteobacteria</taxon>
        <taxon>Sphingomonadales</taxon>
        <taxon>Sphingomonadaceae</taxon>
        <taxon>Sphingomonas</taxon>
    </lineage>
</organism>
<name>A0A7W9BUB2_9SPHN</name>
<evidence type="ECO:0000313" key="2">
    <source>
        <dbReference type="Proteomes" id="UP000546701"/>
    </source>
</evidence>
<dbReference type="PROSITE" id="PS51257">
    <property type="entry name" value="PROKAR_LIPOPROTEIN"/>
    <property type="match status" value="1"/>
</dbReference>
<protein>
    <submittedName>
        <fullName evidence="1">Uncharacterized protein</fullName>
    </submittedName>
</protein>
<gene>
    <name evidence="1" type="ORF">FHS99_002758</name>
</gene>
<accession>A0A7W9BUB2</accession>
<comment type="caution">
    <text evidence="1">The sequence shown here is derived from an EMBL/GenBank/DDBJ whole genome shotgun (WGS) entry which is preliminary data.</text>
</comment>
<proteinExistence type="predicted"/>
<dbReference type="OrthoDB" id="7585857at2"/>